<dbReference type="Pfam" id="PF06839">
    <property type="entry name" value="Zn_ribbon_GRF"/>
    <property type="match status" value="1"/>
</dbReference>
<evidence type="ECO:0000256" key="9">
    <source>
        <dbReference type="ARBA" id="ARBA00038042"/>
    </source>
</evidence>
<evidence type="ECO:0000256" key="4">
    <source>
        <dbReference type="ARBA" id="ARBA00022771"/>
    </source>
</evidence>
<dbReference type="CDD" id="cd06133">
    <property type="entry name" value="ERI-1_3'hExo_like"/>
    <property type="match status" value="1"/>
</dbReference>
<dbReference type="PANTHER" id="PTHR23044:SF61">
    <property type="entry name" value="3'-5' EXORIBONUCLEASE 1-RELATED"/>
    <property type="match status" value="1"/>
</dbReference>
<keyword evidence="7" id="KW-0269">Exonuclease</keyword>
<evidence type="ECO:0000256" key="7">
    <source>
        <dbReference type="ARBA" id="ARBA00022839"/>
    </source>
</evidence>
<accession>A0A8C5QRB3</accession>
<evidence type="ECO:0000256" key="6">
    <source>
        <dbReference type="ARBA" id="ARBA00022833"/>
    </source>
</evidence>
<dbReference type="InterPro" id="IPR013520">
    <property type="entry name" value="Ribonucl_H"/>
</dbReference>
<dbReference type="InterPro" id="IPR047201">
    <property type="entry name" value="ERI-1_3'hExo-like"/>
</dbReference>
<dbReference type="SUPFAM" id="SSF53098">
    <property type="entry name" value="Ribonuclease H-like"/>
    <property type="match status" value="1"/>
</dbReference>
<dbReference type="Proteomes" id="UP000694569">
    <property type="component" value="Unplaced"/>
</dbReference>
<evidence type="ECO:0000256" key="11">
    <source>
        <dbReference type="ARBA" id="ARBA00083876"/>
    </source>
</evidence>
<evidence type="ECO:0000256" key="12">
    <source>
        <dbReference type="PROSITE-ProRule" id="PRU01343"/>
    </source>
</evidence>
<dbReference type="InterPro" id="IPR036397">
    <property type="entry name" value="RNaseH_sf"/>
</dbReference>
<dbReference type="SMART" id="SM00479">
    <property type="entry name" value="EXOIII"/>
    <property type="match status" value="1"/>
</dbReference>
<dbReference type="AlphaFoldDB" id="A0A8C5QRB3"/>
<dbReference type="InterPro" id="IPR010666">
    <property type="entry name" value="Znf_GRF"/>
</dbReference>
<dbReference type="GO" id="GO:0008270">
    <property type="term" value="F:zinc ion binding"/>
    <property type="evidence" value="ECO:0007669"/>
    <property type="project" value="UniProtKB-KW"/>
</dbReference>
<dbReference type="PROSITE" id="PS51999">
    <property type="entry name" value="ZF_GRF"/>
    <property type="match status" value="1"/>
</dbReference>
<proteinExistence type="inferred from homology"/>
<organism evidence="15 16">
    <name type="scientific">Leptobrachium leishanense</name>
    <name type="common">Leishan spiny toad</name>
    <dbReference type="NCBI Taxonomy" id="445787"/>
    <lineage>
        <taxon>Eukaryota</taxon>
        <taxon>Metazoa</taxon>
        <taxon>Chordata</taxon>
        <taxon>Craniata</taxon>
        <taxon>Vertebrata</taxon>
        <taxon>Euteleostomi</taxon>
        <taxon>Amphibia</taxon>
        <taxon>Batrachia</taxon>
        <taxon>Anura</taxon>
        <taxon>Pelobatoidea</taxon>
        <taxon>Megophryidae</taxon>
        <taxon>Leptobrachium</taxon>
    </lineage>
</organism>
<dbReference type="FunFam" id="3.30.420.10:FF:000062">
    <property type="entry name" value="ERI1 exoribonuclease 2 isoform X1"/>
    <property type="match status" value="1"/>
</dbReference>
<dbReference type="Pfam" id="PF00929">
    <property type="entry name" value="RNase_T"/>
    <property type="match status" value="2"/>
</dbReference>
<evidence type="ECO:0000256" key="5">
    <source>
        <dbReference type="ARBA" id="ARBA00022801"/>
    </source>
</evidence>
<keyword evidence="2" id="KW-0540">Nuclease</keyword>
<comment type="similarity">
    <text evidence="9">Belongs to the ERI2 family.</text>
</comment>
<dbReference type="Ensembl" id="ENSLLET00000043175.1">
    <property type="protein sequence ID" value="ENSLLEP00000041514.1"/>
    <property type="gene ID" value="ENSLLEG00000026409.1"/>
</dbReference>
<gene>
    <name evidence="15" type="primary">ERI2</name>
</gene>
<keyword evidence="16" id="KW-1185">Reference proteome</keyword>
<dbReference type="GeneTree" id="ENSGT00530000063205"/>
<evidence type="ECO:0000256" key="10">
    <source>
        <dbReference type="ARBA" id="ARBA00068097"/>
    </source>
</evidence>
<dbReference type="OrthoDB" id="448399at2759"/>
<dbReference type="InterPro" id="IPR012337">
    <property type="entry name" value="RNaseH-like_sf"/>
</dbReference>
<dbReference type="InterPro" id="IPR051274">
    <property type="entry name" value="3-5_Exoribonuclease"/>
</dbReference>
<dbReference type="GO" id="GO:0003676">
    <property type="term" value="F:nucleic acid binding"/>
    <property type="evidence" value="ECO:0007669"/>
    <property type="project" value="InterPro"/>
</dbReference>
<keyword evidence="6" id="KW-0862">Zinc</keyword>
<feature type="domain" description="GRF-type" evidence="14">
    <location>
        <begin position="602"/>
        <end position="649"/>
    </location>
</feature>
<dbReference type="PANTHER" id="PTHR23044">
    <property type="entry name" value="3'-5' EXONUCLEASE ERI1-RELATED"/>
    <property type="match status" value="1"/>
</dbReference>
<feature type="compositionally biased region" description="Low complexity" evidence="13">
    <location>
        <begin position="661"/>
        <end position="680"/>
    </location>
</feature>
<comment type="cofactor">
    <cofactor evidence="1">
        <name>Mg(2+)</name>
        <dbReference type="ChEBI" id="CHEBI:18420"/>
    </cofactor>
</comment>
<evidence type="ECO:0000256" key="1">
    <source>
        <dbReference type="ARBA" id="ARBA00001946"/>
    </source>
</evidence>
<name>A0A8C5QRB3_9ANUR</name>
<keyword evidence="5" id="KW-0378">Hydrolase</keyword>
<reference evidence="15" key="1">
    <citation type="submission" date="2025-08" db="UniProtKB">
        <authorList>
            <consortium name="Ensembl"/>
        </authorList>
    </citation>
    <scope>IDENTIFICATION</scope>
</reference>
<keyword evidence="8" id="KW-0460">Magnesium</keyword>
<keyword evidence="3" id="KW-0479">Metal-binding</keyword>
<dbReference type="Gene3D" id="3.30.420.10">
    <property type="entry name" value="Ribonuclease H-like superfamily/Ribonuclease H"/>
    <property type="match status" value="1"/>
</dbReference>
<evidence type="ECO:0000256" key="8">
    <source>
        <dbReference type="ARBA" id="ARBA00022842"/>
    </source>
</evidence>
<evidence type="ECO:0000259" key="14">
    <source>
        <dbReference type="PROSITE" id="PS51999"/>
    </source>
</evidence>
<dbReference type="GO" id="GO:0000175">
    <property type="term" value="F:3'-5'-RNA exonuclease activity"/>
    <property type="evidence" value="ECO:0007669"/>
    <property type="project" value="InterPro"/>
</dbReference>
<reference evidence="15" key="2">
    <citation type="submission" date="2025-09" db="UniProtKB">
        <authorList>
            <consortium name="Ensembl"/>
        </authorList>
    </citation>
    <scope>IDENTIFICATION</scope>
</reference>
<keyword evidence="4 12" id="KW-0863">Zinc-finger</keyword>
<evidence type="ECO:0000313" key="16">
    <source>
        <dbReference type="Proteomes" id="UP000694569"/>
    </source>
</evidence>
<protein>
    <recommendedName>
        <fullName evidence="10">ERI1 exoribonuclease 2</fullName>
    </recommendedName>
    <alternativeName>
        <fullName evidence="11">Exonuclease domain-containing protein 1</fullName>
    </alternativeName>
</protein>
<evidence type="ECO:0000313" key="15">
    <source>
        <dbReference type="Ensembl" id="ENSLLEP00000041514.1"/>
    </source>
</evidence>
<evidence type="ECO:0000256" key="2">
    <source>
        <dbReference type="ARBA" id="ARBA00022722"/>
    </source>
</evidence>
<feature type="region of interest" description="Disordered" evidence="13">
    <location>
        <begin position="250"/>
        <end position="278"/>
    </location>
</feature>
<sequence>MATKLLAKQLGLIRRSSSLSSKSKNLFNPKSKQYFKYLIIIDFESTCWKDAKHYGQEIIEFPAVLLNTLNGEIESEFHTYVQPQEHPILSDFCKELTGIKQQQVDDGVPLKICLSQFSSWIQEIQKDKSIVFLSASPVHPAPEHKMCGFVTWSDWDLGVCLFYECRRKQLRVPGILNSWIDLRATYKIFYNRKPKGLNGALQDLGIEFSGREHSGLDDSRNTAKLAWRMISDGCVMKITKSLDQVRPKIPPAGQLRAEPAQGSVSRLSDDTRPSEENTIHFDNNHVHKAVPSSHAFNDPVTDQEFYSIDTENNVIKQDDKVKLSKGILAKETPPPPPRTLIDGLTTTLGNGQKLGFTNRKSTKNFQSGLQIGVFTSTPACNTSLGPGHVLISTTVSTVNDISALDVSSSSDCLAMLADWEDAALIEDSQSGESIKLEETTSRFNNLPNTTSSSKTDSAHCNTTKNVGCVRNQTSVHLSNSVAYRSPDTTIYNIKRQEANSATFKLPTSHANRLNNSLSGIGQNSYTPTILNYFPKRKLSSVSFYSPPKKHPFTVHVDGEAADNRRSVTNGSSQTVPSTVLKSTVNMNNSKSTVDSRITAPMCKCGRRAKKLTVSNMGPNHGRAFYSCTVRKRMEENQKGCDYFKWEHALLKEKSHTSALLSVSGNTSSSRTSFLSSGPSGTQRSLVRLRPSMRT</sequence>
<evidence type="ECO:0000256" key="13">
    <source>
        <dbReference type="SAM" id="MobiDB-lite"/>
    </source>
</evidence>
<feature type="region of interest" description="Disordered" evidence="13">
    <location>
        <begin position="661"/>
        <end position="694"/>
    </location>
</feature>
<feature type="compositionally biased region" description="Basic and acidic residues" evidence="13">
    <location>
        <begin position="267"/>
        <end position="278"/>
    </location>
</feature>
<evidence type="ECO:0000256" key="3">
    <source>
        <dbReference type="ARBA" id="ARBA00022723"/>
    </source>
</evidence>